<dbReference type="RefSeq" id="WP_157816787.1">
    <property type="nucleotide sequence ID" value="NZ_CAWNNC010000001.1"/>
</dbReference>
<reference evidence="1 2" key="1">
    <citation type="submission" date="2017-11" db="EMBL/GenBank/DDBJ databases">
        <title>Complete genome of a free-living desiccation-tolerant cyanobacterium and its photosynthetic adaptation to extreme terrestrial habitat.</title>
        <authorList>
            <person name="Shang J."/>
        </authorList>
    </citation>
    <scope>NUCLEOTIDE SEQUENCE [LARGE SCALE GENOMIC DNA]</scope>
    <source>
        <strain evidence="1 2">CCNUN1</strain>
    </source>
</reference>
<dbReference type="AlphaFoldDB" id="A0A2K8T422"/>
<dbReference type="Proteomes" id="UP000232003">
    <property type="component" value="Chromosome"/>
</dbReference>
<dbReference type="EMBL" id="CP024785">
    <property type="protein sequence ID" value="AUB42409.1"/>
    <property type="molecule type" value="Genomic_DNA"/>
</dbReference>
<gene>
    <name evidence="1" type="ORF">COO91_08537</name>
</gene>
<accession>A0A2K8T422</accession>
<protein>
    <submittedName>
        <fullName evidence="1">Uncharacterized protein</fullName>
    </submittedName>
</protein>
<keyword evidence="2" id="KW-1185">Reference proteome</keyword>
<dbReference type="KEGG" id="nfl:COO91_08537"/>
<name>A0A2K8T422_9NOSO</name>
<evidence type="ECO:0000313" key="2">
    <source>
        <dbReference type="Proteomes" id="UP000232003"/>
    </source>
</evidence>
<proteinExistence type="predicted"/>
<evidence type="ECO:0000313" key="1">
    <source>
        <dbReference type="EMBL" id="AUB42409.1"/>
    </source>
</evidence>
<organism evidence="1 2">
    <name type="scientific">Nostoc flagelliforme CCNUN1</name>
    <dbReference type="NCBI Taxonomy" id="2038116"/>
    <lineage>
        <taxon>Bacteria</taxon>
        <taxon>Bacillati</taxon>
        <taxon>Cyanobacteriota</taxon>
        <taxon>Cyanophyceae</taxon>
        <taxon>Nostocales</taxon>
        <taxon>Nostocaceae</taxon>
        <taxon>Nostoc</taxon>
    </lineage>
</organism>
<sequence length="57" mass="6207">MGIAVSPEAFEPSVLESSRSLLVLLSPIAIFLVPLVDIGSNQRVTLEPFLPSRWLNS</sequence>